<dbReference type="PANTHER" id="PTHR12461:SF102">
    <property type="entry name" value="LYSINE-SPECIFIC DEMETHYLASE JMJ31"/>
    <property type="match status" value="1"/>
</dbReference>
<feature type="domain" description="JmjC" evidence="3">
    <location>
        <begin position="270"/>
        <end position="430"/>
    </location>
</feature>
<dbReference type="SUPFAM" id="SSF51197">
    <property type="entry name" value="Clavaminate synthase-like"/>
    <property type="match status" value="1"/>
</dbReference>
<protein>
    <recommendedName>
        <fullName evidence="3">JmjC domain-containing protein</fullName>
    </recommendedName>
</protein>
<evidence type="ECO:0000256" key="2">
    <source>
        <dbReference type="SAM" id="MobiDB-lite"/>
    </source>
</evidence>
<name>A0A7S0SD30_9CHLO</name>
<dbReference type="AlphaFoldDB" id="A0A7S0SD30"/>
<feature type="region of interest" description="Disordered" evidence="2">
    <location>
        <begin position="208"/>
        <end position="242"/>
    </location>
</feature>
<gene>
    <name evidence="4" type="ORF">MANT1106_LOCUS5305</name>
</gene>
<sequence length="671" mass="72290">MEGSHDTRLVDLKALPILLPGLVAHWPALALWRQPRSIGESNAAGEQETMTKGADGGGGSRGEESAVAAAARGAARHDEDSGGSGRGGLSLDDGRQLSTSQPISGGIGGSSGIGTKRKNTSDEYSHLRELAGDAEVEAMASVDDVFAGDMRHFTPVTLTLSALLDHSVPCARSPPRHPAAAANIEKYRYVYLAQTPLWTAATATAPTSNSLATDSSAYPDQSASAAAPGHPHPHSVDAPPEPQCPLAPLMADISVPALLQPLTANFAELRPSSRAAAAATTPAYSSPSTHIRGNSTSGAMHSINFWLSVKGSRSSLHFDDFNNVLCVVDGRKRVSAWPPSCTNKLYPHPLGGECANHSRVDVSSPHVLETHPLFADAEPFKSVYDMRPGDALYIPEGWWHQVDSDPHTAAVNFWWESDFARGLGGAMDAYYARKSMESLVASEKTRVLGAFQHDADQRWSTYLKWKHARDIWDGVCDNDAGDNKRQKLSVEDSRNSDEDLHGDTPTIAKDFEGSPNDLKGSPKDLETSRRYLRAHADCLLQDYVEEGGISFRHGGVSSRKLSRAWMHLEAFLFSRTPADLQVALTHMALEHPAALSSLMLHRISPVTAELLTVQFDAADAQGSPAHSRAFFAVFYGAFKEGEDQRFFSILLDHKEAFSAGLLAAVCDGFRA</sequence>
<dbReference type="InterPro" id="IPR041667">
    <property type="entry name" value="Cupin_8"/>
</dbReference>
<proteinExistence type="inferred from homology"/>
<comment type="similarity">
    <text evidence="1">Belongs to the JARID1 histone demethylase family.</text>
</comment>
<organism evidence="4">
    <name type="scientific">Mantoniella antarctica</name>
    <dbReference type="NCBI Taxonomy" id="81844"/>
    <lineage>
        <taxon>Eukaryota</taxon>
        <taxon>Viridiplantae</taxon>
        <taxon>Chlorophyta</taxon>
        <taxon>Mamiellophyceae</taxon>
        <taxon>Mamiellales</taxon>
        <taxon>Mamiellaceae</taxon>
        <taxon>Mantoniella</taxon>
    </lineage>
</organism>
<evidence type="ECO:0000313" key="4">
    <source>
        <dbReference type="EMBL" id="CAD8702623.1"/>
    </source>
</evidence>
<evidence type="ECO:0000259" key="3">
    <source>
        <dbReference type="PROSITE" id="PS51184"/>
    </source>
</evidence>
<accession>A0A7S0SD30</accession>
<feature type="compositionally biased region" description="Basic and acidic residues" evidence="2">
    <location>
        <begin position="483"/>
        <end position="502"/>
    </location>
</feature>
<dbReference type="EMBL" id="HBFC01009163">
    <property type="protein sequence ID" value="CAD8702623.1"/>
    <property type="molecule type" value="Transcribed_RNA"/>
</dbReference>
<feature type="region of interest" description="Disordered" evidence="2">
    <location>
        <begin position="40"/>
        <end position="121"/>
    </location>
</feature>
<reference evidence="4" key="1">
    <citation type="submission" date="2021-01" db="EMBL/GenBank/DDBJ databases">
        <authorList>
            <person name="Corre E."/>
            <person name="Pelletier E."/>
            <person name="Niang G."/>
            <person name="Scheremetjew M."/>
            <person name="Finn R."/>
            <person name="Kale V."/>
            <person name="Holt S."/>
            <person name="Cochrane G."/>
            <person name="Meng A."/>
            <person name="Brown T."/>
            <person name="Cohen L."/>
        </authorList>
    </citation>
    <scope>NUCLEOTIDE SEQUENCE</scope>
    <source>
        <strain evidence="4">SL-175</strain>
    </source>
</reference>
<dbReference type="InterPro" id="IPR003347">
    <property type="entry name" value="JmjC_dom"/>
</dbReference>
<dbReference type="Pfam" id="PF13621">
    <property type="entry name" value="Cupin_8"/>
    <property type="match status" value="1"/>
</dbReference>
<dbReference type="PROSITE" id="PS51184">
    <property type="entry name" value="JMJC"/>
    <property type="match status" value="1"/>
</dbReference>
<dbReference type="SMART" id="SM00558">
    <property type="entry name" value="JmjC"/>
    <property type="match status" value="1"/>
</dbReference>
<feature type="region of interest" description="Disordered" evidence="2">
    <location>
        <begin position="483"/>
        <end position="524"/>
    </location>
</feature>
<dbReference type="PANTHER" id="PTHR12461">
    <property type="entry name" value="HYPOXIA-INDUCIBLE FACTOR 1 ALPHA INHIBITOR-RELATED"/>
    <property type="match status" value="1"/>
</dbReference>
<dbReference type="Gene3D" id="2.60.120.650">
    <property type="entry name" value="Cupin"/>
    <property type="match status" value="1"/>
</dbReference>
<evidence type="ECO:0000256" key="1">
    <source>
        <dbReference type="ARBA" id="ARBA00006801"/>
    </source>
</evidence>